<organism evidence="3 4">
    <name type="scientific">Rhizoctonia solani</name>
    <dbReference type="NCBI Taxonomy" id="456999"/>
    <lineage>
        <taxon>Eukaryota</taxon>
        <taxon>Fungi</taxon>
        <taxon>Dikarya</taxon>
        <taxon>Basidiomycota</taxon>
        <taxon>Agaricomycotina</taxon>
        <taxon>Agaricomycetes</taxon>
        <taxon>Cantharellales</taxon>
        <taxon>Ceratobasidiaceae</taxon>
        <taxon>Rhizoctonia</taxon>
    </lineage>
</organism>
<keyword evidence="2" id="KW-0472">Membrane</keyword>
<dbReference type="AlphaFoldDB" id="A0A8H3D5L5"/>
<feature type="transmembrane region" description="Helical" evidence="2">
    <location>
        <begin position="286"/>
        <end position="310"/>
    </location>
</feature>
<accession>A0A8H3D5L5</accession>
<reference evidence="3" key="1">
    <citation type="submission" date="2021-01" db="EMBL/GenBank/DDBJ databases">
        <authorList>
            <person name="Kaushik A."/>
        </authorList>
    </citation>
    <scope>NUCLEOTIDE SEQUENCE</scope>
    <source>
        <strain evidence="3">AG4-RS23</strain>
    </source>
</reference>
<dbReference type="EMBL" id="CAJMWY010003952">
    <property type="protein sequence ID" value="CAE6511755.1"/>
    <property type="molecule type" value="Genomic_DNA"/>
</dbReference>
<sequence>MSGVIGTAIDDADTSAIGFQYFGSWRRGQRFQQHYAGTASYSDTPFSRALLFFRGKAVMYYADRGFLGLAAVSIDGRPEEVVNLTSSVPSFQQIVWSKNLTDGDHQLVIRHAGGPGTDIMIDSVSFLSGDGTISTSAGPAASDVTNTAAVLNCTDPSLVYSPNWRLVEDGMFYAGRSLITQSAGESLQFTFNGTSIWYFTDTNSDHAQIRIRVDDDEDGEVVKGYSPTPLTQRLIWSKTDLSPGTHTINITHDDTDGKYATLDFFRYMPSAGTEPHAKKGGLATGAIVGIVIAGLFLLGILYCAAIRWAIPRSRNDGESDAPPSYHAANHAKKGGLATGAIVGIVIAGLFLLGILYCAAIRWAIPRSRNDGESDAPPSYHAANSISRSSEDYDQRPDFITAPQMTQAGEPRVMPSPATFTTGQGTPQLAESSIGTPARRYRDSARFLLEGNRHSVVSSAGASPRLRSASTPELHAALPSNPPSYQGHS</sequence>
<feature type="transmembrane region" description="Helical" evidence="2">
    <location>
        <begin position="336"/>
        <end position="359"/>
    </location>
</feature>
<dbReference type="Gene3D" id="2.60.120.260">
    <property type="entry name" value="Galactose-binding domain-like"/>
    <property type="match status" value="2"/>
</dbReference>
<keyword evidence="2" id="KW-1133">Transmembrane helix</keyword>
<evidence type="ECO:0000313" key="4">
    <source>
        <dbReference type="Proteomes" id="UP000663861"/>
    </source>
</evidence>
<feature type="region of interest" description="Disordered" evidence="1">
    <location>
        <begin position="369"/>
        <end position="395"/>
    </location>
</feature>
<proteinExistence type="predicted"/>
<evidence type="ECO:0000313" key="3">
    <source>
        <dbReference type="EMBL" id="CAE6511755.1"/>
    </source>
</evidence>
<evidence type="ECO:0008006" key="5">
    <source>
        <dbReference type="Google" id="ProtNLM"/>
    </source>
</evidence>
<feature type="region of interest" description="Disordered" evidence="1">
    <location>
        <begin position="451"/>
        <end position="488"/>
    </location>
</feature>
<evidence type="ECO:0000256" key="2">
    <source>
        <dbReference type="SAM" id="Phobius"/>
    </source>
</evidence>
<gene>
    <name evidence="3" type="ORF">RDB_LOCUS139340</name>
</gene>
<comment type="caution">
    <text evidence="3">The sequence shown here is derived from an EMBL/GenBank/DDBJ whole genome shotgun (WGS) entry which is preliminary data.</text>
</comment>
<protein>
    <recommendedName>
        <fullName evidence="5">Transmembrane protein</fullName>
    </recommendedName>
</protein>
<name>A0A8H3D5L5_9AGAM</name>
<evidence type="ECO:0000256" key="1">
    <source>
        <dbReference type="SAM" id="MobiDB-lite"/>
    </source>
</evidence>
<dbReference type="Proteomes" id="UP000663861">
    <property type="component" value="Unassembled WGS sequence"/>
</dbReference>
<keyword evidence="2" id="KW-0812">Transmembrane</keyword>